<evidence type="ECO:0000256" key="2">
    <source>
        <dbReference type="ARBA" id="ARBA00023015"/>
    </source>
</evidence>
<name>A0ABZ1BY30_9FIRM</name>
<keyword evidence="4" id="KW-0804">Transcription</keyword>
<dbReference type="PROSITE" id="PS50932">
    <property type="entry name" value="HTH_LACI_2"/>
    <property type="match status" value="1"/>
</dbReference>
<dbReference type="PANTHER" id="PTHR30146:SF148">
    <property type="entry name" value="HTH-TYPE TRANSCRIPTIONAL REPRESSOR PURR-RELATED"/>
    <property type="match status" value="1"/>
</dbReference>
<dbReference type="InterPro" id="IPR000843">
    <property type="entry name" value="HTH_LacI"/>
</dbReference>
<dbReference type="RefSeq" id="WP_324716763.1">
    <property type="nucleotide sequence ID" value="NZ_CP141615.1"/>
</dbReference>
<feature type="domain" description="HTH lacI-type" evidence="6">
    <location>
        <begin position="1"/>
        <end position="55"/>
    </location>
</feature>
<dbReference type="CDD" id="cd01392">
    <property type="entry name" value="HTH_LacI"/>
    <property type="match status" value="1"/>
</dbReference>
<evidence type="ECO:0000256" key="1">
    <source>
        <dbReference type="ARBA" id="ARBA00022491"/>
    </source>
</evidence>
<dbReference type="InterPro" id="IPR010982">
    <property type="entry name" value="Lambda_DNA-bd_dom_sf"/>
</dbReference>
<dbReference type="InterPro" id="IPR046335">
    <property type="entry name" value="LacI/GalR-like_sensor"/>
</dbReference>
<evidence type="ECO:0000313" key="7">
    <source>
        <dbReference type="EMBL" id="WRP17493.1"/>
    </source>
</evidence>
<keyword evidence="2" id="KW-0805">Transcription regulation</keyword>
<dbReference type="Pfam" id="PF00356">
    <property type="entry name" value="LacI"/>
    <property type="match status" value="1"/>
</dbReference>
<keyword evidence="3 7" id="KW-0238">DNA-binding</keyword>
<dbReference type="Gene3D" id="3.40.50.2300">
    <property type="match status" value="2"/>
</dbReference>
<dbReference type="Proteomes" id="UP001332192">
    <property type="component" value="Chromosome"/>
</dbReference>
<dbReference type="EMBL" id="CP141615">
    <property type="protein sequence ID" value="WRP17493.1"/>
    <property type="molecule type" value="Genomic_DNA"/>
</dbReference>
<dbReference type="SUPFAM" id="SSF47413">
    <property type="entry name" value="lambda repressor-like DNA-binding domains"/>
    <property type="match status" value="1"/>
</dbReference>
<dbReference type="CDD" id="cd06267">
    <property type="entry name" value="PBP1_LacI_sugar_binding-like"/>
    <property type="match status" value="1"/>
</dbReference>
<accession>A0ABZ1BY30</accession>
<evidence type="ECO:0000256" key="4">
    <source>
        <dbReference type="ARBA" id="ARBA00023163"/>
    </source>
</evidence>
<dbReference type="Pfam" id="PF13377">
    <property type="entry name" value="Peripla_BP_3"/>
    <property type="match status" value="1"/>
</dbReference>
<evidence type="ECO:0000313" key="8">
    <source>
        <dbReference type="Proteomes" id="UP001332192"/>
    </source>
</evidence>
<keyword evidence="8" id="KW-1185">Reference proteome</keyword>
<sequence>MTIKEIAAKLGLSASTVSRALNHPEMVAPETRVRVEAAVRRHRYRPSTIARSLRVRNSQTIGLILADITNPFHAELARAVEAIARARGFTVILSNSDEDSERERASLETLLSWRVRGLIIAPCGRNQDLLQESLRTGIPVVQVDRVIEGLEADAVLVDNRAGARMAVEHLLELGHRRVAHVAGSLHLTTGARRLEGYRQAMAAGGMAPDEAMVAVGDFREEGGYRATLELFGHSANRNLPTALFVANNEMAAGAIRALGELGLSVPEDVSFVCFDDSRWARLMRPSLTVVAQPVGDMGRTAAELLLRRIESGRQQPTTYTLQPSLVKRQSTAMAPPEASLSWGGQDAAEPPGKRRSTRRSLARPAVT</sequence>
<feature type="region of interest" description="Disordered" evidence="5">
    <location>
        <begin position="316"/>
        <end position="367"/>
    </location>
</feature>
<dbReference type="GO" id="GO:0003677">
    <property type="term" value="F:DNA binding"/>
    <property type="evidence" value="ECO:0007669"/>
    <property type="project" value="UniProtKB-KW"/>
</dbReference>
<evidence type="ECO:0000256" key="3">
    <source>
        <dbReference type="ARBA" id="ARBA00023125"/>
    </source>
</evidence>
<reference evidence="7 8" key="1">
    <citation type="journal article" date="2024" name="Front. Microbiol.">
        <title>Novel thermophilic genera Geochorda gen. nov. and Carboxydochorda gen. nov. from the deep terrestrial subsurface reveal the ecophysiological diversity in the class Limnochordia.</title>
        <authorList>
            <person name="Karnachuk O.V."/>
            <person name="Lukina A.P."/>
            <person name="Avakyan M.R."/>
            <person name="Kadnikov V.V."/>
            <person name="Begmatov S."/>
            <person name="Beletsky A.V."/>
            <person name="Vlasova K.G."/>
            <person name="Novikov A.A."/>
            <person name="Shcherbakova V.A."/>
            <person name="Mardanov A.V."/>
            <person name="Ravin N.V."/>
        </authorList>
    </citation>
    <scope>NUCLEOTIDE SEQUENCE [LARGE SCALE GENOMIC DNA]</scope>
    <source>
        <strain evidence="7 8">L945</strain>
    </source>
</reference>
<dbReference type="InterPro" id="IPR028082">
    <property type="entry name" value="Peripla_BP_I"/>
</dbReference>
<evidence type="ECO:0000256" key="5">
    <source>
        <dbReference type="SAM" id="MobiDB-lite"/>
    </source>
</evidence>
<dbReference type="PANTHER" id="PTHR30146">
    <property type="entry name" value="LACI-RELATED TRANSCRIPTIONAL REPRESSOR"/>
    <property type="match status" value="1"/>
</dbReference>
<evidence type="ECO:0000259" key="6">
    <source>
        <dbReference type="PROSITE" id="PS50932"/>
    </source>
</evidence>
<proteinExistence type="predicted"/>
<feature type="compositionally biased region" description="Polar residues" evidence="5">
    <location>
        <begin position="316"/>
        <end position="332"/>
    </location>
</feature>
<dbReference type="SUPFAM" id="SSF53822">
    <property type="entry name" value="Periplasmic binding protein-like I"/>
    <property type="match status" value="1"/>
</dbReference>
<dbReference type="Gene3D" id="1.10.260.40">
    <property type="entry name" value="lambda repressor-like DNA-binding domains"/>
    <property type="match status" value="1"/>
</dbReference>
<dbReference type="SMART" id="SM00354">
    <property type="entry name" value="HTH_LACI"/>
    <property type="match status" value="1"/>
</dbReference>
<gene>
    <name evidence="7" type="ORF">U7230_00295</name>
</gene>
<keyword evidence="1" id="KW-0678">Repressor</keyword>
<protein>
    <submittedName>
        <fullName evidence="7">LacI family DNA-binding transcriptional regulator</fullName>
    </submittedName>
</protein>
<organism evidence="7 8">
    <name type="scientific">Carboxydichorda subterranea</name>
    <dbReference type="NCBI Taxonomy" id="3109565"/>
    <lineage>
        <taxon>Bacteria</taxon>
        <taxon>Bacillati</taxon>
        <taxon>Bacillota</taxon>
        <taxon>Limnochordia</taxon>
        <taxon>Limnochordales</taxon>
        <taxon>Geochordaceae</taxon>
        <taxon>Carboxydichorda</taxon>
    </lineage>
</organism>